<accession>A0A645CHX1</accession>
<dbReference type="AlphaFoldDB" id="A0A645CHX1"/>
<feature type="compositionally biased region" description="Basic and acidic residues" evidence="1">
    <location>
        <begin position="58"/>
        <end position="72"/>
    </location>
</feature>
<organism evidence="2">
    <name type="scientific">bioreactor metagenome</name>
    <dbReference type="NCBI Taxonomy" id="1076179"/>
    <lineage>
        <taxon>unclassified sequences</taxon>
        <taxon>metagenomes</taxon>
        <taxon>ecological metagenomes</taxon>
    </lineage>
</organism>
<feature type="compositionally biased region" description="Basic and acidic residues" evidence="1">
    <location>
        <begin position="7"/>
        <end position="17"/>
    </location>
</feature>
<reference evidence="2" key="1">
    <citation type="submission" date="2019-08" db="EMBL/GenBank/DDBJ databases">
        <authorList>
            <person name="Kucharzyk K."/>
            <person name="Murdoch R.W."/>
            <person name="Higgins S."/>
            <person name="Loffler F."/>
        </authorList>
    </citation>
    <scope>NUCLEOTIDE SEQUENCE</scope>
</reference>
<dbReference type="EMBL" id="VSSQ01027342">
    <property type="protein sequence ID" value="MPM76541.1"/>
    <property type="molecule type" value="Genomic_DNA"/>
</dbReference>
<evidence type="ECO:0000313" key="2">
    <source>
        <dbReference type="EMBL" id="MPM76541.1"/>
    </source>
</evidence>
<protein>
    <submittedName>
        <fullName evidence="2">Uncharacterized protein</fullName>
    </submittedName>
</protein>
<proteinExistence type="predicted"/>
<sequence>MAAPEDEQQHEADHADLRGVVQALRRREDDDGYHRPTDGEQQSAESRYLVDLLEEDGEYAHPKSADGDRGEV</sequence>
<evidence type="ECO:0000256" key="1">
    <source>
        <dbReference type="SAM" id="MobiDB-lite"/>
    </source>
</evidence>
<name>A0A645CHX1_9ZZZZ</name>
<comment type="caution">
    <text evidence="2">The sequence shown here is derived from an EMBL/GenBank/DDBJ whole genome shotgun (WGS) entry which is preliminary data.</text>
</comment>
<feature type="region of interest" description="Disordered" evidence="1">
    <location>
        <begin position="1"/>
        <end position="72"/>
    </location>
</feature>
<feature type="compositionally biased region" description="Basic and acidic residues" evidence="1">
    <location>
        <begin position="25"/>
        <end position="38"/>
    </location>
</feature>
<gene>
    <name evidence="2" type="ORF">SDC9_123539</name>
</gene>